<reference evidence="8 9" key="1">
    <citation type="submission" date="2020-03" db="EMBL/GenBank/DDBJ databases">
        <title>FDA dAtabase for Regulatory Grade micrObial Sequences (FDA-ARGOS): Supporting development and validation of Infectious Disease Dx tests.</title>
        <authorList>
            <person name="Campos J."/>
            <person name="Goldberg B."/>
            <person name="Tallon L."/>
            <person name="Sadzewicz L."/>
            <person name="Vavikolanu K."/>
            <person name="Mehta A."/>
            <person name="Aluvathingal J."/>
            <person name="Nadendla S."/>
            <person name="Nandy P."/>
            <person name="Geyer C."/>
            <person name="Yan Y."/>
            <person name="Sichtig H."/>
        </authorList>
    </citation>
    <scope>NUCLEOTIDE SEQUENCE [LARGE SCALE GENOMIC DNA]</scope>
    <source>
        <strain evidence="8 9">FDAARGOS_656</strain>
    </source>
</reference>
<sequence length="448" mass="51700">MAGSQLKQLKAALKDKGLIGQTNNINRDEKLQQLKEIRDQFNKFDQKINRSKHDISIIHQGKFVKVGSKQHNSSAIKNGNMQRQMKMQYDLEKFQHGKTGGILDKRFGENDSHLSKEEKMLARFTKERQSGSSKKRSVFSLASDDEQEPDESDGEDNGGFMLTHGGNALSLDDEETINYVDEDSLQQQPPKKKSKNEVMKEIIAKSKFYKQQRQKEFAKTQDQIDELDEDFGDVMDDLRNVQSQISKTTANSGSGKADGVFSTKTPEQIEYDNKVRELTYDRRAVPAERTKTDEEIRKEHEEKMKKLEADRLRRMEGFVDDDRDTQGRRTISTPHKRQVKSQKITSVIMPFTIEEFIQEMSNVDPNKQPEYVKKICETYKPNLAEGNKEKMSNFVGILFEYILHIANQYQDFEPFVKILRKLAESSTSSRATTTPPPQQQQQKLTMNH</sequence>
<evidence type="ECO:0000256" key="2">
    <source>
        <dbReference type="ARBA" id="ARBA00007466"/>
    </source>
</evidence>
<dbReference type="InterPro" id="IPR007276">
    <property type="entry name" value="Nop14"/>
</dbReference>
<comment type="function">
    <text evidence="6">Involved in nucleolar processing of pre-18S ribosomal RNA. Has a role in the nuclear export of 40S pre-ribosomal subunit to the cytoplasm.</text>
</comment>
<evidence type="ECO:0000256" key="1">
    <source>
        <dbReference type="ARBA" id="ARBA00004604"/>
    </source>
</evidence>
<feature type="region of interest" description="Disordered" evidence="7">
    <location>
        <begin position="426"/>
        <end position="448"/>
    </location>
</feature>
<protein>
    <submittedName>
        <fullName evidence="8">Nop14-like family protein</fullName>
    </submittedName>
</protein>
<evidence type="ECO:0000256" key="6">
    <source>
        <dbReference type="ARBA" id="ARBA00024695"/>
    </source>
</evidence>
<dbReference type="PANTHER" id="PTHR23183">
    <property type="entry name" value="NOP14"/>
    <property type="match status" value="1"/>
</dbReference>
<evidence type="ECO:0000313" key="9">
    <source>
        <dbReference type="Proteomes" id="UP000536275"/>
    </source>
</evidence>
<keyword evidence="3" id="KW-0690">Ribosome biogenesis</keyword>
<dbReference type="GO" id="GO:0030692">
    <property type="term" value="C:Noc4p-Nop14p complex"/>
    <property type="evidence" value="ECO:0007669"/>
    <property type="project" value="TreeGrafter"/>
</dbReference>
<keyword evidence="4" id="KW-0698">rRNA processing</keyword>
<dbReference type="Proteomes" id="UP000536275">
    <property type="component" value="Unassembled WGS sequence"/>
</dbReference>
<comment type="similarity">
    <text evidence="2">Belongs to the NOP14 family.</text>
</comment>
<comment type="subcellular location">
    <subcellularLocation>
        <location evidence="1">Nucleus</location>
        <location evidence="1">Nucleolus</location>
    </subcellularLocation>
</comment>
<accession>A0A8H6C4N0</accession>
<name>A0A8H6C4N0_CANAX</name>
<gene>
    <name evidence="8" type="ORF">FOB64_000283</name>
</gene>
<comment type="caution">
    <text evidence="8">The sequence shown here is derived from an EMBL/GenBank/DDBJ whole genome shotgun (WGS) entry which is preliminary data.</text>
</comment>
<dbReference type="PANTHER" id="PTHR23183:SF0">
    <property type="entry name" value="NUCLEOLAR PROTEIN 14"/>
    <property type="match status" value="1"/>
</dbReference>
<dbReference type="Pfam" id="PF04147">
    <property type="entry name" value="Nop14"/>
    <property type="match status" value="2"/>
</dbReference>
<evidence type="ECO:0000256" key="3">
    <source>
        <dbReference type="ARBA" id="ARBA00022517"/>
    </source>
</evidence>
<dbReference type="GO" id="GO:0030490">
    <property type="term" value="P:maturation of SSU-rRNA"/>
    <property type="evidence" value="ECO:0007669"/>
    <property type="project" value="TreeGrafter"/>
</dbReference>
<feature type="compositionally biased region" description="Acidic residues" evidence="7">
    <location>
        <begin position="143"/>
        <end position="156"/>
    </location>
</feature>
<dbReference type="AlphaFoldDB" id="A0A8H6C4N0"/>
<dbReference type="EMBL" id="JABWAD010000007">
    <property type="protein sequence ID" value="KAF6072232.1"/>
    <property type="molecule type" value="Genomic_DNA"/>
</dbReference>
<evidence type="ECO:0000256" key="5">
    <source>
        <dbReference type="ARBA" id="ARBA00023242"/>
    </source>
</evidence>
<evidence type="ECO:0000313" key="8">
    <source>
        <dbReference type="EMBL" id="KAF6072232.1"/>
    </source>
</evidence>
<feature type="region of interest" description="Disordered" evidence="7">
    <location>
        <begin position="124"/>
        <end position="167"/>
    </location>
</feature>
<organism evidence="8 9">
    <name type="scientific">Candida albicans</name>
    <name type="common">Yeast</name>
    <dbReference type="NCBI Taxonomy" id="5476"/>
    <lineage>
        <taxon>Eukaryota</taxon>
        <taxon>Fungi</taxon>
        <taxon>Dikarya</taxon>
        <taxon>Ascomycota</taxon>
        <taxon>Saccharomycotina</taxon>
        <taxon>Pichiomycetes</taxon>
        <taxon>Debaryomycetaceae</taxon>
        <taxon>Candida/Lodderomyces clade</taxon>
        <taxon>Candida</taxon>
    </lineage>
</organism>
<dbReference type="GO" id="GO:0032040">
    <property type="term" value="C:small-subunit processome"/>
    <property type="evidence" value="ECO:0007669"/>
    <property type="project" value="InterPro"/>
</dbReference>
<proteinExistence type="inferred from homology"/>
<evidence type="ECO:0000256" key="7">
    <source>
        <dbReference type="SAM" id="MobiDB-lite"/>
    </source>
</evidence>
<keyword evidence="5" id="KW-0539">Nucleus</keyword>
<evidence type="ECO:0000256" key="4">
    <source>
        <dbReference type="ARBA" id="ARBA00022552"/>
    </source>
</evidence>